<accession>A0A8D5ZNM8</accession>
<keyword evidence="4" id="KW-1185">Reference proteome</keyword>
<organism evidence="3 4">
    <name type="scientific">Polycladomyces abyssicola</name>
    <dbReference type="NCBI Taxonomy" id="1125966"/>
    <lineage>
        <taxon>Bacteria</taxon>
        <taxon>Bacillati</taxon>
        <taxon>Bacillota</taxon>
        <taxon>Bacilli</taxon>
        <taxon>Bacillales</taxon>
        <taxon>Thermoactinomycetaceae</taxon>
        <taxon>Polycladomyces</taxon>
    </lineage>
</organism>
<dbReference type="Pfam" id="PF13798">
    <property type="entry name" value="PCYCGC"/>
    <property type="match status" value="1"/>
</dbReference>
<feature type="signal peptide" evidence="2">
    <location>
        <begin position="1"/>
        <end position="25"/>
    </location>
</feature>
<evidence type="ECO:0000256" key="1">
    <source>
        <dbReference type="SAM" id="MobiDB-lite"/>
    </source>
</evidence>
<reference evidence="3" key="2">
    <citation type="journal article" date="2021" name="Microbiol. Resour. Announc.">
        <title>Complete Genome Sequence of Polycladomyces abyssicola JIR-001T, Isolated from Hemipelagic Sediment in Deep Seawater.</title>
        <authorList>
            <person name="Tsubouchi T."/>
            <person name="Kaneko Y."/>
        </authorList>
    </citation>
    <scope>NUCLEOTIDE SEQUENCE</scope>
    <source>
        <strain evidence="3">JIR-001</strain>
    </source>
</reference>
<feature type="chain" id="PRO_5034705392" description="Lipoprotein" evidence="2">
    <location>
        <begin position="26"/>
        <end position="154"/>
    </location>
</feature>
<name>A0A8D5ZNM8_9BACL</name>
<dbReference type="RefSeq" id="WP_212774731.1">
    <property type="nucleotide sequence ID" value="NZ_AP024601.1"/>
</dbReference>
<dbReference type="PROSITE" id="PS51257">
    <property type="entry name" value="PROKAR_LIPOPROTEIN"/>
    <property type="match status" value="1"/>
</dbReference>
<dbReference type="InterPro" id="IPR025673">
    <property type="entry name" value="PCYCGC"/>
</dbReference>
<feature type="region of interest" description="Disordered" evidence="1">
    <location>
        <begin position="132"/>
        <end position="154"/>
    </location>
</feature>
<evidence type="ECO:0000256" key="2">
    <source>
        <dbReference type="SAM" id="SignalP"/>
    </source>
</evidence>
<proteinExistence type="predicted"/>
<dbReference type="EMBL" id="AP024601">
    <property type="protein sequence ID" value="BCU81513.1"/>
    <property type="molecule type" value="Genomic_DNA"/>
</dbReference>
<protein>
    <recommendedName>
        <fullName evidence="5">Lipoprotein</fullName>
    </recommendedName>
</protein>
<evidence type="ECO:0008006" key="5">
    <source>
        <dbReference type="Google" id="ProtNLM"/>
    </source>
</evidence>
<reference evidence="3" key="1">
    <citation type="journal article" date="2013" name="Int. J. Syst. Evol. Microbiol.">
        <title>Polycladomyces abyssicola gen. nov., sp. nov., a thermophilic filamentous bacterium isolated from hemipelagic sediment.</title>
        <authorList>
            <person name="Tsubouchi T."/>
            <person name="Shimane Y."/>
            <person name="Mori K."/>
            <person name="Usui K."/>
            <person name="Hiraki T."/>
            <person name="Tame A."/>
            <person name="Uematsu K."/>
            <person name="Maruyama T."/>
            <person name="Hatada Y."/>
        </authorList>
    </citation>
    <scope>NUCLEOTIDE SEQUENCE</scope>
    <source>
        <strain evidence="3">JIR-001</strain>
    </source>
</reference>
<dbReference type="KEGG" id="pabs:JIR001_12960"/>
<evidence type="ECO:0000313" key="4">
    <source>
        <dbReference type="Proteomes" id="UP000677436"/>
    </source>
</evidence>
<dbReference type="AlphaFoldDB" id="A0A8D5ZNM8"/>
<evidence type="ECO:0000313" key="3">
    <source>
        <dbReference type="EMBL" id="BCU81513.1"/>
    </source>
</evidence>
<gene>
    <name evidence="3" type="ORF">JIR001_12960</name>
</gene>
<sequence length="154" mass="16484">MKRWWIGTTAALMLIAAGCAGGTDAKSGTNRHDRHTSGQAMPAFVEQSTIPHVREAYAFAEANADQLQYIPCYCGCGSLGHESVKSCFIAGKKANGQLEYNVHGSGCEICVNVVMDAKKGIEAGKTLQEVRQQIEQKYGPQLSPTNTPAPPEGK</sequence>
<dbReference type="Proteomes" id="UP000677436">
    <property type="component" value="Chromosome"/>
</dbReference>
<keyword evidence="2" id="KW-0732">Signal</keyword>